<evidence type="ECO:0000256" key="6">
    <source>
        <dbReference type="SAM" id="MobiDB-lite"/>
    </source>
</evidence>
<evidence type="ECO:0000256" key="1">
    <source>
        <dbReference type="ARBA" id="ARBA00006787"/>
    </source>
</evidence>
<comment type="similarity">
    <text evidence="1">Belongs to the carotenoid oxygenase family.</text>
</comment>
<feature type="transmembrane region" description="Helical" evidence="7">
    <location>
        <begin position="145"/>
        <end position="164"/>
    </location>
</feature>
<dbReference type="PANTHER" id="PTHR10543">
    <property type="entry name" value="BETA-CAROTENE DIOXYGENASE"/>
    <property type="match status" value="1"/>
</dbReference>
<keyword evidence="7" id="KW-1133">Transmembrane helix</keyword>
<protein>
    <recommendedName>
        <fullName evidence="10">Carotenoid oxygenase</fullName>
    </recommendedName>
</protein>
<dbReference type="GO" id="GO:0016121">
    <property type="term" value="P:carotene catabolic process"/>
    <property type="evidence" value="ECO:0007669"/>
    <property type="project" value="TreeGrafter"/>
</dbReference>
<sequence>MTFESHDPIHAPQKSSGTTAIASDIKVRTKERTKAHPHPYLSGNFYPVFEETVGDEGIECEVIGTIPESLRGSQYVRTGPNSLNVPKDGAPHHFFDGEGMLHGVYFEPGVEGEPVRARYMNRWVRSEVFLKANDHGQMMMSLGRIMGPACGFLGFILGILWYRIKHAFTRLKSVGNGNTALAFFGSRLLALQEAGKPVETSVPSLNTTGDYYFEEENVKEHEKNTKKGPKQEICTAHPKIDPKTGELVFFSYRMSHPFAYYSVVSADGKRLVWEEPIPGIQKSIMMHDFAITSTYSM</sequence>
<dbReference type="OrthoDB" id="1069523at2759"/>
<feature type="binding site" evidence="5">
    <location>
        <position position="287"/>
    </location>
    <ligand>
        <name>Fe cation</name>
        <dbReference type="ChEBI" id="CHEBI:24875"/>
        <note>catalytic</note>
    </ligand>
</feature>
<evidence type="ECO:0000256" key="2">
    <source>
        <dbReference type="ARBA" id="ARBA00022723"/>
    </source>
</evidence>
<name>A0A9P6MKJ3_9FUNG</name>
<dbReference type="GO" id="GO:0010436">
    <property type="term" value="F:carotenoid dioxygenase activity"/>
    <property type="evidence" value="ECO:0007669"/>
    <property type="project" value="TreeGrafter"/>
</dbReference>
<keyword evidence="9" id="KW-1185">Reference proteome</keyword>
<keyword evidence="7" id="KW-0812">Transmembrane</keyword>
<organism evidence="8 9">
    <name type="scientific">Modicella reniformis</name>
    <dbReference type="NCBI Taxonomy" id="1440133"/>
    <lineage>
        <taxon>Eukaryota</taxon>
        <taxon>Fungi</taxon>
        <taxon>Fungi incertae sedis</taxon>
        <taxon>Mucoromycota</taxon>
        <taxon>Mortierellomycotina</taxon>
        <taxon>Mortierellomycetes</taxon>
        <taxon>Mortierellales</taxon>
        <taxon>Mortierellaceae</taxon>
        <taxon>Modicella</taxon>
    </lineage>
</organism>
<dbReference type="GO" id="GO:0046872">
    <property type="term" value="F:metal ion binding"/>
    <property type="evidence" value="ECO:0007669"/>
    <property type="project" value="UniProtKB-KW"/>
</dbReference>
<dbReference type="EMBL" id="JAAAHW010000102">
    <property type="protein sequence ID" value="KAG0006521.1"/>
    <property type="molecule type" value="Genomic_DNA"/>
</dbReference>
<dbReference type="InterPro" id="IPR004294">
    <property type="entry name" value="Carotenoid_Oase"/>
</dbReference>
<evidence type="ECO:0000313" key="9">
    <source>
        <dbReference type="Proteomes" id="UP000749646"/>
    </source>
</evidence>
<accession>A0A9P6MKJ3</accession>
<comment type="cofactor">
    <cofactor evidence="5">
        <name>Fe(2+)</name>
        <dbReference type="ChEBI" id="CHEBI:29033"/>
    </cofactor>
    <text evidence="5">Binds 1 Fe(2+) ion per subunit.</text>
</comment>
<dbReference type="Pfam" id="PF03055">
    <property type="entry name" value="RPE65"/>
    <property type="match status" value="1"/>
</dbReference>
<dbReference type="AlphaFoldDB" id="A0A9P6MKJ3"/>
<feature type="binding site" evidence="5">
    <location>
        <position position="237"/>
    </location>
    <ligand>
        <name>Fe cation</name>
        <dbReference type="ChEBI" id="CHEBI:24875"/>
        <note>catalytic</note>
    </ligand>
</feature>
<keyword evidence="7" id="KW-0472">Membrane</keyword>
<feature type="region of interest" description="Disordered" evidence="6">
    <location>
        <begin position="1"/>
        <end position="21"/>
    </location>
</feature>
<comment type="caution">
    <text evidence="8">The sequence shown here is derived from an EMBL/GenBank/DDBJ whole genome shotgun (WGS) entry which is preliminary data.</text>
</comment>
<evidence type="ECO:0000256" key="3">
    <source>
        <dbReference type="ARBA" id="ARBA00023002"/>
    </source>
</evidence>
<keyword evidence="3" id="KW-0560">Oxidoreductase</keyword>
<reference evidence="8" key="1">
    <citation type="journal article" date="2020" name="Fungal Divers.">
        <title>Resolving the Mortierellaceae phylogeny through synthesis of multi-gene phylogenetics and phylogenomics.</title>
        <authorList>
            <person name="Vandepol N."/>
            <person name="Liber J."/>
            <person name="Desiro A."/>
            <person name="Na H."/>
            <person name="Kennedy M."/>
            <person name="Barry K."/>
            <person name="Grigoriev I.V."/>
            <person name="Miller A.N."/>
            <person name="O'Donnell K."/>
            <person name="Stajich J.E."/>
            <person name="Bonito G."/>
        </authorList>
    </citation>
    <scope>NUCLEOTIDE SEQUENCE</scope>
    <source>
        <strain evidence="8">MES-2147</strain>
    </source>
</reference>
<evidence type="ECO:0000256" key="4">
    <source>
        <dbReference type="ARBA" id="ARBA00023004"/>
    </source>
</evidence>
<evidence type="ECO:0000313" key="8">
    <source>
        <dbReference type="EMBL" id="KAG0006521.1"/>
    </source>
</evidence>
<dbReference type="Proteomes" id="UP000749646">
    <property type="component" value="Unassembled WGS sequence"/>
</dbReference>
<dbReference type="PANTHER" id="PTHR10543:SF89">
    <property type="entry name" value="CAROTENOID 9,10(9',10')-CLEAVAGE DIOXYGENASE 1"/>
    <property type="match status" value="1"/>
</dbReference>
<keyword evidence="2 5" id="KW-0479">Metal-binding</keyword>
<proteinExistence type="inferred from homology"/>
<evidence type="ECO:0000256" key="5">
    <source>
        <dbReference type="PIRSR" id="PIRSR604294-1"/>
    </source>
</evidence>
<gene>
    <name evidence="8" type="ORF">BGZ65_007063</name>
</gene>
<keyword evidence="4 5" id="KW-0408">Iron</keyword>
<evidence type="ECO:0008006" key="10">
    <source>
        <dbReference type="Google" id="ProtNLM"/>
    </source>
</evidence>
<evidence type="ECO:0000256" key="7">
    <source>
        <dbReference type="SAM" id="Phobius"/>
    </source>
</evidence>